<proteinExistence type="predicted"/>
<dbReference type="Gene3D" id="2.30.110.10">
    <property type="entry name" value="Electron Transport, Fmn-binding Protein, Chain A"/>
    <property type="match status" value="1"/>
</dbReference>
<dbReference type="PANTHER" id="PTHR30466:SF1">
    <property type="entry name" value="FMN REDUCTASE (NADH) RUTF"/>
    <property type="match status" value="1"/>
</dbReference>
<evidence type="ECO:0000313" key="3">
    <source>
        <dbReference type="EMBL" id="AKC69440.1"/>
    </source>
</evidence>
<dbReference type="SUPFAM" id="SSF50475">
    <property type="entry name" value="FMN-binding split barrel"/>
    <property type="match status" value="1"/>
</dbReference>
<dbReference type="KEGG" id="pox:MB84_08035"/>
<organism evidence="3 4">
    <name type="scientific">Pandoraea oxalativorans</name>
    <dbReference type="NCBI Taxonomy" id="573737"/>
    <lineage>
        <taxon>Bacteria</taxon>
        <taxon>Pseudomonadati</taxon>
        <taxon>Pseudomonadota</taxon>
        <taxon>Betaproteobacteria</taxon>
        <taxon>Burkholderiales</taxon>
        <taxon>Burkholderiaceae</taxon>
        <taxon>Pandoraea</taxon>
    </lineage>
</organism>
<dbReference type="SMART" id="SM00903">
    <property type="entry name" value="Flavin_Reduct"/>
    <property type="match status" value="1"/>
</dbReference>
<dbReference type="InterPro" id="IPR002563">
    <property type="entry name" value="Flavin_Rdtase-like_dom"/>
</dbReference>
<name>A0A0E3YAM5_9BURK</name>
<keyword evidence="1" id="KW-0560">Oxidoreductase</keyword>
<feature type="domain" description="Flavin reductase like" evidence="2">
    <location>
        <begin position="12"/>
        <end position="159"/>
    </location>
</feature>
<accession>A0A0E3YAM5</accession>
<dbReference type="InterPro" id="IPR012349">
    <property type="entry name" value="Split_barrel_FMN-bd"/>
</dbReference>
<dbReference type="GO" id="GO:0010181">
    <property type="term" value="F:FMN binding"/>
    <property type="evidence" value="ECO:0007669"/>
    <property type="project" value="InterPro"/>
</dbReference>
<protein>
    <recommendedName>
        <fullName evidence="2">Flavin reductase like domain-containing protein</fullName>
    </recommendedName>
</protein>
<dbReference type="HOGENOM" id="CLU_059021_2_2_4"/>
<dbReference type="Proteomes" id="UP000035050">
    <property type="component" value="Chromosome"/>
</dbReference>
<dbReference type="PATRIC" id="fig|573737.6.peg.2456"/>
<dbReference type="AlphaFoldDB" id="A0A0E3YAM5"/>
<dbReference type="Pfam" id="PF01613">
    <property type="entry name" value="Flavin_Reduct"/>
    <property type="match status" value="1"/>
</dbReference>
<dbReference type="EMBL" id="CP011253">
    <property type="protein sequence ID" value="AKC69440.1"/>
    <property type="molecule type" value="Genomic_DNA"/>
</dbReference>
<gene>
    <name evidence="3" type="ORF">MB84_08035</name>
</gene>
<evidence type="ECO:0000313" key="4">
    <source>
        <dbReference type="Proteomes" id="UP000035050"/>
    </source>
</evidence>
<keyword evidence="4" id="KW-1185">Reference proteome</keyword>
<dbReference type="PANTHER" id="PTHR30466">
    <property type="entry name" value="FLAVIN REDUCTASE"/>
    <property type="match status" value="1"/>
</dbReference>
<reference evidence="3" key="1">
    <citation type="submission" date="2016-06" db="EMBL/GenBank/DDBJ databases">
        <title>Pandoraea oxalativorans DSM 23570 Genome Sequencing.</title>
        <authorList>
            <person name="Ee R."/>
            <person name="Lim Y.-L."/>
            <person name="Yong D."/>
            <person name="Yin W.-F."/>
            <person name="Chan K.-G."/>
        </authorList>
    </citation>
    <scope>NUCLEOTIDE SEQUENCE</scope>
    <source>
        <strain evidence="3">DSM 23570</strain>
    </source>
</reference>
<dbReference type="GO" id="GO:0042602">
    <property type="term" value="F:riboflavin reductase (NADPH) activity"/>
    <property type="evidence" value="ECO:0007669"/>
    <property type="project" value="TreeGrafter"/>
</dbReference>
<evidence type="ECO:0000256" key="1">
    <source>
        <dbReference type="ARBA" id="ARBA00023002"/>
    </source>
</evidence>
<evidence type="ECO:0000259" key="2">
    <source>
        <dbReference type="SMART" id="SM00903"/>
    </source>
</evidence>
<dbReference type="InterPro" id="IPR050268">
    <property type="entry name" value="NADH-dep_flavin_reductase"/>
</dbReference>
<dbReference type="OrthoDB" id="8525727at2"/>
<dbReference type="RefSeq" id="WP_046290759.1">
    <property type="nucleotide sequence ID" value="NZ_CP011253.3"/>
</dbReference>
<sequence>MSAQESQFKAAMRCLTGHVCLITTGSDEGRRAGLTATAVCSVSAVPPMLLVCVNRANASSQSILAAGQFCVNVLPWSGVGLANHFASPVAPEQKFLEGDWQTGSTGLPLLTSALATFECRISQIVEAGTHNVFIADVLGTMVRQTDAGPLLYSGGAYGQLAPAGTRAIHELLWVSNWDPENTLNTTLLTEETGTIR</sequence>